<dbReference type="Gene3D" id="1.25.40.380">
    <property type="entry name" value="Protein of unknown function DUF1810"/>
    <property type="match status" value="1"/>
</dbReference>
<dbReference type="AlphaFoldDB" id="A0A2A2SC77"/>
<gene>
    <name evidence="2" type="ORF">CKY28_12370</name>
</gene>
<dbReference type="SUPFAM" id="SSF140736">
    <property type="entry name" value="Rv1873-like"/>
    <property type="match status" value="1"/>
</dbReference>
<dbReference type="Pfam" id="PF08837">
    <property type="entry name" value="DUF1810"/>
    <property type="match status" value="1"/>
</dbReference>
<comment type="caution">
    <text evidence="2">The sequence shown here is derived from an EMBL/GenBank/DDBJ whole genome shotgun (WGS) entry which is preliminary data.</text>
</comment>
<dbReference type="OrthoDB" id="9801870at2"/>
<evidence type="ECO:0000313" key="2">
    <source>
        <dbReference type="EMBL" id="PAX06867.1"/>
    </source>
</evidence>
<name>A0A2A2SC77_9SPHN</name>
<evidence type="ECO:0000256" key="1">
    <source>
        <dbReference type="SAM" id="MobiDB-lite"/>
    </source>
</evidence>
<reference evidence="3" key="1">
    <citation type="submission" date="2017-09" db="EMBL/GenBank/DDBJ databases">
        <authorList>
            <person name="Feng G."/>
            <person name="Zhu H."/>
        </authorList>
    </citation>
    <scope>NUCLEOTIDE SEQUENCE [LARGE SCALE GENOMIC DNA]</scope>
    <source>
        <strain evidence="3">1PNM-20</strain>
    </source>
</reference>
<feature type="region of interest" description="Disordered" evidence="1">
    <location>
        <begin position="125"/>
        <end position="144"/>
    </location>
</feature>
<dbReference type="PIRSF" id="PIRSF008546">
    <property type="entry name" value="UCP008546"/>
    <property type="match status" value="1"/>
</dbReference>
<proteinExistence type="predicted"/>
<organism evidence="2 3">
    <name type="scientific">Sphingomonas lenta</name>
    <dbReference type="NCBI Taxonomy" id="1141887"/>
    <lineage>
        <taxon>Bacteria</taxon>
        <taxon>Pseudomonadati</taxon>
        <taxon>Pseudomonadota</taxon>
        <taxon>Alphaproteobacteria</taxon>
        <taxon>Sphingomonadales</taxon>
        <taxon>Sphingomonadaceae</taxon>
        <taxon>Sphingomonas</taxon>
    </lineage>
</organism>
<protein>
    <submittedName>
        <fullName evidence="2">Calpastatin</fullName>
    </submittedName>
</protein>
<dbReference type="InterPro" id="IPR014937">
    <property type="entry name" value="DUF1810"/>
</dbReference>
<accession>A0A2A2SC77</accession>
<dbReference type="EMBL" id="NSLI01000004">
    <property type="protein sequence ID" value="PAX06867.1"/>
    <property type="molecule type" value="Genomic_DNA"/>
</dbReference>
<dbReference type="InterPro" id="IPR036287">
    <property type="entry name" value="Rv1873-like_sf"/>
</dbReference>
<dbReference type="RefSeq" id="WP_095998692.1">
    <property type="nucleotide sequence ID" value="NZ_NSLI01000004.1"/>
</dbReference>
<evidence type="ECO:0000313" key="3">
    <source>
        <dbReference type="Proteomes" id="UP000218151"/>
    </source>
</evidence>
<keyword evidence="3" id="KW-1185">Reference proteome</keyword>
<sequence length="144" mass="15865">MSLERFVRAQEGVYDRALAELRCGRKESHWMWFVFPQIAGLGRSETARHYAIADLAEARAYLQHPVLGPRLVEAAEAVAAAPGSAESVLGPIDAIKLRSSMTLFEAAADDPAPFRAALDRFFGGQRDPETTRRLLTPSPSRRAD</sequence>
<dbReference type="Proteomes" id="UP000218151">
    <property type="component" value="Unassembled WGS sequence"/>
</dbReference>